<feature type="region of interest" description="Disordered" evidence="1">
    <location>
        <begin position="1"/>
        <end position="391"/>
    </location>
</feature>
<sequence length="391" mass="44007">MQKSIMSFFSKVPQNKAQEIKTPTKEAKKEVKSEPQKKEGKERTSPKKEAPEIKKKSSPAEIKKNSSPLKPKNGSPPKCEEDSPIKNRKRAKKFVIESDEEEDSPSIAEEVRNEGNNAGSFEETQEKNDAEKKMTPKKESQNKDSQDEMKPLSTPSPSNRDNETSTPEKTPGGFYSRRTARKSILGQSGNKRKTSDSPEVSSVSKKLKEDILEDKKESNCSEKDAEKQKGDDWIEEMDVEETAASVKSKNSSCSKVTKEEKKNTKKKSSPMCKRNLVKDAKSPKQAEESDKEKQAEEEEKSKEIIKEDGKNKAKGTVHSFFAPKSPKTAKEEKVPEPVSSDKSKQTSSTQESKRSPFYGEFEFDQPGSIKLPWETRSESELTQEAIETTRQ</sequence>
<feature type="compositionally biased region" description="Low complexity" evidence="1">
    <location>
        <begin position="245"/>
        <end position="255"/>
    </location>
</feature>
<feature type="compositionally biased region" description="Polar residues" evidence="1">
    <location>
        <begin position="380"/>
        <end position="391"/>
    </location>
</feature>
<name>A0AAE1AWX2_9GAST</name>
<feature type="compositionally biased region" description="Polar residues" evidence="1">
    <location>
        <begin position="1"/>
        <end position="17"/>
    </location>
</feature>
<feature type="compositionally biased region" description="Basic and acidic residues" evidence="1">
    <location>
        <begin position="276"/>
        <end position="311"/>
    </location>
</feature>
<reference evidence="2" key="1">
    <citation type="journal article" date="2023" name="G3 (Bethesda)">
        <title>A reference genome for the long-term kleptoplast-retaining sea slug Elysia crispata morphotype clarki.</title>
        <authorList>
            <person name="Eastman K.E."/>
            <person name="Pendleton A.L."/>
            <person name="Shaikh M.A."/>
            <person name="Suttiyut T."/>
            <person name="Ogas R."/>
            <person name="Tomko P."/>
            <person name="Gavelis G."/>
            <person name="Widhalm J.R."/>
            <person name="Wisecaver J.H."/>
        </authorList>
    </citation>
    <scope>NUCLEOTIDE SEQUENCE</scope>
    <source>
        <strain evidence="2">ECLA1</strain>
    </source>
</reference>
<feature type="compositionally biased region" description="Basic and acidic residues" evidence="1">
    <location>
        <begin position="328"/>
        <end position="344"/>
    </location>
</feature>
<feature type="compositionally biased region" description="Basic and acidic residues" evidence="1">
    <location>
        <begin position="124"/>
        <end position="150"/>
    </location>
</feature>
<organism evidence="2 3">
    <name type="scientific">Elysia crispata</name>
    <name type="common">lettuce slug</name>
    <dbReference type="NCBI Taxonomy" id="231223"/>
    <lineage>
        <taxon>Eukaryota</taxon>
        <taxon>Metazoa</taxon>
        <taxon>Spiralia</taxon>
        <taxon>Lophotrochozoa</taxon>
        <taxon>Mollusca</taxon>
        <taxon>Gastropoda</taxon>
        <taxon>Heterobranchia</taxon>
        <taxon>Euthyneura</taxon>
        <taxon>Panpulmonata</taxon>
        <taxon>Sacoglossa</taxon>
        <taxon>Placobranchoidea</taxon>
        <taxon>Plakobranchidae</taxon>
        <taxon>Elysia</taxon>
    </lineage>
</organism>
<dbReference type="AlphaFoldDB" id="A0AAE1AWX2"/>
<feature type="compositionally biased region" description="Basic and acidic residues" evidence="1">
    <location>
        <begin position="206"/>
        <end position="232"/>
    </location>
</feature>
<feature type="compositionally biased region" description="Basic and acidic residues" evidence="1">
    <location>
        <begin position="18"/>
        <end position="55"/>
    </location>
</feature>
<feature type="compositionally biased region" description="Polar residues" evidence="1">
    <location>
        <begin position="153"/>
        <end position="168"/>
    </location>
</feature>
<evidence type="ECO:0000313" key="2">
    <source>
        <dbReference type="EMBL" id="KAK3795199.1"/>
    </source>
</evidence>
<keyword evidence="3" id="KW-1185">Reference proteome</keyword>
<evidence type="ECO:0008006" key="4">
    <source>
        <dbReference type="Google" id="ProtNLM"/>
    </source>
</evidence>
<gene>
    <name evidence="2" type="ORF">RRG08_056262</name>
</gene>
<dbReference type="EMBL" id="JAWDGP010001077">
    <property type="protein sequence ID" value="KAK3795199.1"/>
    <property type="molecule type" value="Genomic_DNA"/>
</dbReference>
<protein>
    <recommendedName>
        <fullName evidence="4">DNA ligase 1-like</fullName>
    </recommendedName>
</protein>
<evidence type="ECO:0000256" key="1">
    <source>
        <dbReference type="SAM" id="MobiDB-lite"/>
    </source>
</evidence>
<comment type="caution">
    <text evidence="2">The sequence shown here is derived from an EMBL/GenBank/DDBJ whole genome shotgun (WGS) entry which is preliminary data.</text>
</comment>
<accession>A0AAE1AWX2</accession>
<proteinExistence type="predicted"/>
<evidence type="ECO:0000313" key="3">
    <source>
        <dbReference type="Proteomes" id="UP001283361"/>
    </source>
</evidence>
<dbReference type="Proteomes" id="UP001283361">
    <property type="component" value="Unassembled WGS sequence"/>
</dbReference>